<name>A0ABT2EWN7_METVO</name>
<protein>
    <recommendedName>
        <fullName evidence="4">PepSY domain-containing protein</fullName>
    </recommendedName>
</protein>
<dbReference type="EMBL" id="JANUCQ010000002">
    <property type="protein sequence ID" value="MCS3922044.1"/>
    <property type="molecule type" value="Genomic_DNA"/>
</dbReference>
<keyword evidence="1" id="KW-0812">Transmembrane</keyword>
<keyword evidence="1" id="KW-1133">Transmembrane helix</keyword>
<gene>
    <name evidence="2" type="ORF">M2325_000729</name>
</gene>
<sequence length="112" mass="12977">MDENGMYYKIIYAIIIIIIGGAFGAAIIKVGGCLLEMSTEMSNPEVRENISKNLEAQQLEYEKQYDFEDYYEKSQYRTRDGCQYYVLHYKPTNQSYVVINGMRSLAMAEINN</sequence>
<evidence type="ECO:0008006" key="4">
    <source>
        <dbReference type="Google" id="ProtNLM"/>
    </source>
</evidence>
<reference evidence="2" key="1">
    <citation type="submission" date="2022-08" db="EMBL/GenBank/DDBJ databases">
        <title>Genomic Encyclopedia of Type Strains, Phase V (KMG-V): Genome sequencing to study the core and pangenomes of soil and plant-associated prokaryotes.</title>
        <authorList>
            <person name="Whitman W."/>
        </authorList>
    </citation>
    <scope>NUCLEOTIDE SEQUENCE</scope>
    <source>
        <strain evidence="2">PS</strain>
    </source>
</reference>
<keyword evidence="1" id="KW-0472">Membrane</keyword>
<accession>A0ABT2EWN7</accession>
<organism evidence="2 3">
    <name type="scientific">Methanococcus voltae PS</name>
    <dbReference type="NCBI Taxonomy" id="523842"/>
    <lineage>
        <taxon>Archaea</taxon>
        <taxon>Methanobacteriati</taxon>
        <taxon>Methanobacteriota</taxon>
        <taxon>Methanomada group</taxon>
        <taxon>Methanococci</taxon>
        <taxon>Methanococcales</taxon>
        <taxon>Methanococcaceae</taxon>
        <taxon>Methanococcus</taxon>
    </lineage>
</organism>
<comment type="caution">
    <text evidence="2">The sequence shown here is derived from an EMBL/GenBank/DDBJ whole genome shotgun (WGS) entry which is preliminary data.</text>
</comment>
<dbReference type="Proteomes" id="UP001140258">
    <property type="component" value="Unassembled WGS sequence"/>
</dbReference>
<evidence type="ECO:0000256" key="1">
    <source>
        <dbReference type="SAM" id="Phobius"/>
    </source>
</evidence>
<keyword evidence="3" id="KW-1185">Reference proteome</keyword>
<dbReference type="RefSeq" id="WP_209631918.1">
    <property type="nucleotide sequence ID" value="NZ_JANUCQ010000002.1"/>
</dbReference>
<evidence type="ECO:0000313" key="3">
    <source>
        <dbReference type="Proteomes" id="UP001140258"/>
    </source>
</evidence>
<feature type="transmembrane region" description="Helical" evidence="1">
    <location>
        <begin position="6"/>
        <end position="28"/>
    </location>
</feature>
<proteinExistence type="predicted"/>
<evidence type="ECO:0000313" key="2">
    <source>
        <dbReference type="EMBL" id="MCS3922044.1"/>
    </source>
</evidence>